<name>A0ABX9I2D2_9LACO</name>
<evidence type="ECO:0000256" key="10">
    <source>
        <dbReference type="RuleBase" id="RU366002"/>
    </source>
</evidence>
<comment type="function">
    <text evidence="10">Na(+)/H(+) antiporter that extrudes sodium in exchange for external protons.</text>
</comment>
<dbReference type="NCBIfam" id="TIGR00831">
    <property type="entry name" value="a_cpa1"/>
    <property type="match status" value="1"/>
</dbReference>
<protein>
    <submittedName>
        <fullName evidence="12">Na+/H+ antiporter</fullName>
    </submittedName>
</protein>
<keyword evidence="7 10" id="KW-0406">Ion transport</keyword>
<feature type="transmembrane region" description="Helical" evidence="10">
    <location>
        <begin position="302"/>
        <end position="325"/>
    </location>
</feature>
<dbReference type="InterPro" id="IPR004705">
    <property type="entry name" value="Cation/H_exchanger_CPA1_bac"/>
</dbReference>
<evidence type="ECO:0000256" key="6">
    <source>
        <dbReference type="ARBA" id="ARBA00023053"/>
    </source>
</evidence>
<feature type="transmembrane region" description="Helical" evidence="10">
    <location>
        <begin position="346"/>
        <end position="370"/>
    </location>
</feature>
<feature type="transmembrane region" description="Helical" evidence="10">
    <location>
        <begin position="182"/>
        <end position="203"/>
    </location>
</feature>
<sequence length="685" mass="76081">MALLQTVVGLTFLVVLGNVLGYFLKKVPVSLIQIGLGLLVAIFLDVEIKLDTEWFLLLFIAPLLYSDAWRFPKKELWELRGPIFGNAILLVFITTIVGGFLIYWMVPQLPLPVALAIAAILSPTDPVAVSAIASEAKLPPSIMHLVAGESLINDASGLVGFKFAVAAATAGTFSLWQATGEFFYVSIMGALVGALMGFLINGIGDWLSSHAINDVSLRVVIQLFTPFLVYITAEEINASGVIAVVVAAIILNIHTKHDVDYTGELHVIGINTWNVFGYLLNGYIFVILGIEFPLATHIGQVISLPMAILYSVITWFIIFGIRVIWTYVTQWVRLKNHKHETASWRVAITSGLTGVRGAVTMAGVLSVPLVTDSGEPFPQRALMLFIAAITIILSLIAAIVLLPIVGGTKKTQVPPGTKKAKAKVAQHMSEPRARVYVLQSAVREIEARRRESNQIVIYEIIRRYQIEIRQLQLQFMKTDKLSPILDAEMALRQIGLEAERSAIQGLLVDERITPLVFASEGRRIDRSESELDDLVTHDRAKRTWRQIRRFLLSFGRMIRVWLSDTSSDALLTEYELARHEAAKEAIAAISKYITTDEAQDSHLDQTAAYNLIIMYRSRLERERHGGNGVQSEEDLKLELELVGLNAQRDAVQHLTEAHFISNTTSRNIRQNINFTEAGKLTNLEE</sequence>
<feature type="transmembrane region" description="Helical" evidence="10">
    <location>
        <begin position="31"/>
        <end position="48"/>
    </location>
</feature>
<feature type="transmembrane region" description="Helical" evidence="10">
    <location>
        <begin position="155"/>
        <end position="176"/>
    </location>
</feature>
<feature type="transmembrane region" description="Helical" evidence="10">
    <location>
        <begin position="54"/>
        <end position="71"/>
    </location>
</feature>
<dbReference type="RefSeq" id="WP_115471588.1">
    <property type="nucleotide sequence ID" value="NZ_BJEC01000020.1"/>
</dbReference>
<dbReference type="Gene3D" id="6.10.140.1330">
    <property type="match status" value="1"/>
</dbReference>
<keyword evidence="5 10" id="KW-1133">Transmembrane helix</keyword>
<organism evidence="12 13">
    <name type="scientific">Weissella thailandensis</name>
    <dbReference type="NCBI Taxonomy" id="89061"/>
    <lineage>
        <taxon>Bacteria</taxon>
        <taxon>Bacillati</taxon>
        <taxon>Bacillota</taxon>
        <taxon>Bacilli</taxon>
        <taxon>Lactobacillales</taxon>
        <taxon>Lactobacillaceae</taxon>
        <taxon>Weissella</taxon>
    </lineage>
</organism>
<feature type="transmembrane region" description="Helical" evidence="10">
    <location>
        <begin position="112"/>
        <end position="134"/>
    </location>
</feature>
<evidence type="ECO:0000313" key="13">
    <source>
        <dbReference type="Proteomes" id="UP000254492"/>
    </source>
</evidence>
<dbReference type="Proteomes" id="UP000254492">
    <property type="component" value="Unassembled WGS sequence"/>
</dbReference>
<keyword evidence="4 10" id="KW-0812">Transmembrane</keyword>
<evidence type="ECO:0000256" key="4">
    <source>
        <dbReference type="ARBA" id="ARBA00022692"/>
    </source>
</evidence>
<keyword evidence="2 10" id="KW-0813">Transport</keyword>
<keyword evidence="9 10" id="KW-0739">Sodium transport</keyword>
<dbReference type="PANTHER" id="PTHR10110:SF86">
    <property type="entry name" value="SODIUM_HYDROGEN EXCHANGER 7"/>
    <property type="match status" value="1"/>
</dbReference>
<keyword evidence="6 10" id="KW-0915">Sodium</keyword>
<keyword evidence="3 10" id="KW-1003">Cell membrane</keyword>
<evidence type="ECO:0000256" key="3">
    <source>
        <dbReference type="ARBA" id="ARBA00022475"/>
    </source>
</evidence>
<gene>
    <name evidence="12" type="ORF">DWV05_08905</name>
</gene>
<keyword evidence="8 10" id="KW-0472">Membrane</keyword>
<proteinExistence type="inferred from homology"/>
<feature type="transmembrane region" description="Helical" evidence="10">
    <location>
        <begin position="238"/>
        <end position="255"/>
    </location>
</feature>
<evidence type="ECO:0000256" key="1">
    <source>
        <dbReference type="ARBA" id="ARBA00004651"/>
    </source>
</evidence>
<comment type="similarity">
    <text evidence="10">Belongs to the monovalent cation:proton antiporter 1 (CPA1) transporter (TC 2.A.36) family.</text>
</comment>
<dbReference type="Pfam" id="PF00999">
    <property type="entry name" value="Na_H_Exchanger"/>
    <property type="match status" value="1"/>
</dbReference>
<comment type="caution">
    <text evidence="12">The sequence shown here is derived from an EMBL/GenBank/DDBJ whole genome shotgun (WGS) entry which is preliminary data.</text>
</comment>
<reference evidence="12 13" key="1">
    <citation type="submission" date="2018-07" db="EMBL/GenBank/DDBJ databases">
        <title>Genome-based reclassification of Weissella jogaejeotgali as Weissella thailandensis.</title>
        <authorList>
            <person name="Chun J."/>
            <person name="Kim B.-Y."/>
            <person name="Kwak M.-J."/>
        </authorList>
    </citation>
    <scope>NUCLEOTIDE SEQUENCE [LARGE SCALE GENOMIC DNA]</scope>
    <source>
        <strain evidence="12 13">KCTC 3751</strain>
    </source>
</reference>
<feature type="transmembrane region" description="Helical" evidence="10">
    <location>
        <begin position="83"/>
        <end position="106"/>
    </location>
</feature>
<evidence type="ECO:0000256" key="9">
    <source>
        <dbReference type="ARBA" id="ARBA00023201"/>
    </source>
</evidence>
<evidence type="ECO:0000313" key="12">
    <source>
        <dbReference type="EMBL" id="RDS58864.1"/>
    </source>
</evidence>
<dbReference type="InterPro" id="IPR006153">
    <property type="entry name" value="Cation/H_exchanger_TM"/>
</dbReference>
<comment type="subcellular location">
    <subcellularLocation>
        <location evidence="1 10">Cell membrane</location>
        <topology evidence="1 10">Multi-pass membrane protein</topology>
    </subcellularLocation>
</comment>
<keyword evidence="13" id="KW-1185">Reference proteome</keyword>
<dbReference type="InterPro" id="IPR018422">
    <property type="entry name" value="Cation/H_exchanger_CPA1"/>
</dbReference>
<dbReference type="EMBL" id="QRAY01000019">
    <property type="protein sequence ID" value="RDS58864.1"/>
    <property type="molecule type" value="Genomic_DNA"/>
</dbReference>
<evidence type="ECO:0000256" key="5">
    <source>
        <dbReference type="ARBA" id="ARBA00022989"/>
    </source>
</evidence>
<feature type="transmembrane region" description="Helical" evidence="10">
    <location>
        <begin position="267"/>
        <end position="290"/>
    </location>
</feature>
<keyword evidence="10" id="KW-0050">Antiport</keyword>
<dbReference type="PANTHER" id="PTHR10110">
    <property type="entry name" value="SODIUM/HYDROGEN EXCHANGER"/>
    <property type="match status" value="1"/>
</dbReference>
<evidence type="ECO:0000259" key="11">
    <source>
        <dbReference type="Pfam" id="PF00999"/>
    </source>
</evidence>
<accession>A0ABX9I2D2</accession>
<evidence type="ECO:0000256" key="8">
    <source>
        <dbReference type="ARBA" id="ARBA00023136"/>
    </source>
</evidence>
<feature type="transmembrane region" description="Helical" evidence="10">
    <location>
        <begin position="382"/>
        <end position="405"/>
    </location>
</feature>
<evidence type="ECO:0000256" key="7">
    <source>
        <dbReference type="ARBA" id="ARBA00023065"/>
    </source>
</evidence>
<feature type="transmembrane region" description="Helical" evidence="10">
    <location>
        <begin position="6"/>
        <end position="24"/>
    </location>
</feature>
<feature type="domain" description="Cation/H+ exchanger transmembrane" evidence="11">
    <location>
        <begin position="16"/>
        <end position="404"/>
    </location>
</feature>
<evidence type="ECO:0000256" key="2">
    <source>
        <dbReference type="ARBA" id="ARBA00022448"/>
    </source>
</evidence>